<dbReference type="Pfam" id="PF13041">
    <property type="entry name" value="PPR_2"/>
    <property type="match status" value="3"/>
</dbReference>
<dbReference type="Proteomes" id="UP001327560">
    <property type="component" value="Chromosome 9"/>
</dbReference>
<feature type="repeat" description="PPR" evidence="2">
    <location>
        <begin position="542"/>
        <end position="576"/>
    </location>
</feature>
<dbReference type="SUPFAM" id="SSF48452">
    <property type="entry name" value="TPR-like"/>
    <property type="match status" value="1"/>
</dbReference>
<evidence type="ECO:0000256" key="2">
    <source>
        <dbReference type="PROSITE-ProRule" id="PRU00708"/>
    </source>
</evidence>
<dbReference type="Pfam" id="PF20431">
    <property type="entry name" value="E_motif"/>
    <property type="match status" value="1"/>
</dbReference>
<dbReference type="EMBL" id="CP136898">
    <property type="protein sequence ID" value="WOL19994.1"/>
    <property type="molecule type" value="Genomic_DNA"/>
</dbReference>
<feature type="repeat" description="PPR" evidence="2">
    <location>
        <begin position="138"/>
        <end position="168"/>
    </location>
</feature>
<dbReference type="NCBIfam" id="TIGR00756">
    <property type="entry name" value="PPR"/>
    <property type="match status" value="7"/>
</dbReference>
<sequence length="768" mass="85952">MPHPNPTTGWAMITSLCHIGQSAKADQIFDAAKAYQNSYWLRAMIADYVLHGRDREGLRLFKWFQTMNLNPDEFMLSNILSMSASLNALKEGRQVHAFIVKKNVAMDVAVSNSLINLYIKCDSMNDAETVFDTMPVRDVFTWTGMVSGYALNGRLEKAMDFFNKMPTRNTVSWNSMINAYQREGCNDMALELFSRMKAQGEAPNDLTYVAVMKACSTLKQLEEIHCCLVKLGWIRNVRVGCTVLDMYVKCGGLQDIQRAFHDIGEHNVVSWSILLGGYAQNGKILEAEEIFKRMIGKNVIAWNVMITGYVENGMQDKAFSLFVEMKNDGMKPNSFTFTSLISGCSNPQFVRSGKKFHGYVVKEGLESNTSVCNSLITMYAEQKNVGDARLIFNLMFGYDVVSWTAMVAAYILDGNIDEAHAIFDRMPMKSLISWNTMMFGYMQHSRSTEAYSLDRMRHSKALMFFYNMEKSVVKPDHFSYNCVLSVCASIGALVQARAIHCRIVRRGYESDLGVGNALITVYGKCGALSEAELCFKTITFPDKVSWNALLTGYSQNGQGDKVLNFYEQMQRSKVAPNHVTFISLLSACSHLGEVKKGMEFFQQMEKDHGISPTREHYTCMVDLLGRAGYLDEAESIIAKMPIKPDSVVWGALLGACKMYGDPAIGKRAADQILLLEPDNSSALVSLAETFAGARMWKAVAQVRALMKEKKLLKEPGLSLIEIRDQTHTFLSGDCCIQEKDLIHEMLHSLYGNMIEESCATGSGLLAFG</sequence>
<proteinExistence type="predicted"/>
<dbReference type="InterPro" id="IPR011990">
    <property type="entry name" value="TPR-like_helical_dom_sf"/>
</dbReference>
<name>A0AAQ3QQL1_9LILI</name>
<protein>
    <recommendedName>
        <fullName evidence="5">Pentatricopeptide repeat-containing protein</fullName>
    </recommendedName>
</protein>
<feature type="repeat" description="PPR" evidence="2">
    <location>
        <begin position="298"/>
        <end position="332"/>
    </location>
</feature>
<keyword evidence="1" id="KW-0677">Repeat</keyword>
<organism evidence="3 4">
    <name type="scientific">Canna indica</name>
    <name type="common">Indian-shot</name>
    <dbReference type="NCBI Taxonomy" id="4628"/>
    <lineage>
        <taxon>Eukaryota</taxon>
        <taxon>Viridiplantae</taxon>
        <taxon>Streptophyta</taxon>
        <taxon>Embryophyta</taxon>
        <taxon>Tracheophyta</taxon>
        <taxon>Spermatophyta</taxon>
        <taxon>Magnoliopsida</taxon>
        <taxon>Liliopsida</taxon>
        <taxon>Zingiberales</taxon>
        <taxon>Cannaceae</taxon>
        <taxon>Canna</taxon>
    </lineage>
</organism>
<dbReference type="Pfam" id="PF12854">
    <property type="entry name" value="PPR_1"/>
    <property type="match status" value="1"/>
</dbReference>
<feature type="repeat" description="PPR" evidence="2">
    <location>
        <begin position="577"/>
        <end position="612"/>
    </location>
</feature>
<feature type="repeat" description="PPR" evidence="2">
    <location>
        <begin position="476"/>
        <end position="510"/>
    </location>
</feature>
<evidence type="ECO:0000313" key="3">
    <source>
        <dbReference type="EMBL" id="WOL19994.1"/>
    </source>
</evidence>
<dbReference type="PANTHER" id="PTHR47926:SF533">
    <property type="entry name" value="DYW DOMAIN-CONTAINING PROTEIN"/>
    <property type="match status" value="1"/>
</dbReference>
<dbReference type="Pfam" id="PF01535">
    <property type="entry name" value="PPR"/>
    <property type="match status" value="5"/>
</dbReference>
<dbReference type="FunFam" id="1.25.40.10:FF:000442">
    <property type="entry name" value="Pentatricopeptide repeat-containing protein At3g49710"/>
    <property type="match status" value="1"/>
</dbReference>
<dbReference type="GO" id="GO:0009451">
    <property type="term" value="P:RNA modification"/>
    <property type="evidence" value="ECO:0007669"/>
    <property type="project" value="InterPro"/>
</dbReference>
<dbReference type="FunFam" id="1.25.40.10:FF:000090">
    <property type="entry name" value="Pentatricopeptide repeat-containing protein, chloroplastic"/>
    <property type="match status" value="1"/>
</dbReference>
<dbReference type="InterPro" id="IPR002885">
    <property type="entry name" value="PPR_rpt"/>
</dbReference>
<keyword evidence="4" id="KW-1185">Reference proteome</keyword>
<dbReference type="PANTHER" id="PTHR47926">
    <property type="entry name" value="PENTATRICOPEPTIDE REPEAT-CONTAINING PROTEIN"/>
    <property type="match status" value="1"/>
</dbReference>
<feature type="repeat" description="PPR" evidence="2">
    <location>
        <begin position="267"/>
        <end position="297"/>
    </location>
</feature>
<dbReference type="InterPro" id="IPR046960">
    <property type="entry name" value="PPR_At4g14850-like_plant"/>
</dbReference>
<dbReference type="PROSITE" id="PS51375">
    <property type="entry name" value="PPR"/>
    <property type="match status" value="8"/>
</dbReference>
<reference evidence="3 4" key="1">
    <citation type="submission" date="2023-10" db="EMBL/GenBank/DDBJ databases">
        <title>Chromosome-scale genome assembly provides insights into flower coloration mechanisms of Canna indica.</title>
        <authorList>
            <person name="Li C."/>
        </authorList>
    </citation>
    <scope>NUCLEOTIDE SEQUENCE [LARGE SCALE GENOMIC DNA]</scope>
    <source>
        <tissue evidence="3">Flower</tissue>
    </source>
</reference>
<dbReference type="InterPro" id="IPR046848">
    <property type="entry name" value="E_motif"/>
</dbReference>
<accession>A0AAQ3QQL1</accession>
<evidence type="ECO:0008006" key="5">
    <source>
        <dbReference type="Google" id="ProtNLM"/>
    </source>
</evidence>
<evidence type="ECO:0000313" key="4">
    <source>
        <dbReference type="Proteomes" id="UP001327560"/>
    </source>
</evidence>
<gene>
    <name evidence="3" type="ORF">Cni_G28796</name>
</gene>
<dbReference type="GO" id="GO:0003723">
    <property type="term" value="F:RNA binding"/>
    <property type="evidence" value="ECO:0007669"/>
    <property type="project" value="InterPro"/>
</dbReference>
<dbReference type="AlphaFoldDB" id="A0AAQ3QQL1"/>
<evidence type="ECO:0000256" key="1">
    <source>
        <dbReference type="ARBA" id="ARBA00022737"/>
    </source>
</evidence>
<feature type="repeat" description="PPR" evidence="2">
    <location>
        <begin position="399"/>
        <end position="433"/>
    </location>
</feature>
<dbReference type="Gene3D" id="1.25.40.10">
    <property type="entry name" value="Tetratricopeptide repeat domain"/>
    <property type="match status" value="6"/>
</dbReference>
<feature type="repeat" description="PPR" evidence="2">
    <location>
        <begin position="169"/>
        <end position="203"/>
    </location>
</feature>